<accession>A0A927CL48</accession>
<reference evidence="2" key="1">
    <citation type="submission" date="2020-09" db="EMBL/GenBank/DDBJ databases">
        <title>A novel bacterium of genus Paenibacillus, isolated from South China Sea.</title>
        <authorList>
            <person name="Huang H."/>
            <person name="Mo K."/>
            <person name="Hu Y."/>
        </authorList>
    </citation>
    <scope>NUCLEOTIDE SEQUENCE</scope>
    <source>
        <strain evidence="2">IB182493</strain>
    </source>
</reference>
<name>A0A927CL48_9BACL</name>
<organism evidence="2 3">
    <name type="scientific">Paenibacillus arenilitoris</name>
    <dbReference type="NCBI Taxonomy" id="2772299"/>
    <lineage>
        <taxon>Bacteria</taxon>
        <taxon>Bacillati</taxon>
        <taxon>Bacillota</taxon>
        <taxon>Bacilli</taxon>
        <taxon>Bacillales</taxon>
        <taxon>Paenibacillaceae</taxon>
        <taxon>Paenibacillus</taxon>
    </lineage>
</organism>
<dbReference type="PROSITE" id="PS51677">
    <property type="entry name" value="NODB"/>
    <property type="match status" value="1"/>
</dbReference>
<dbReference type="Proteomes" id="UP000632125">
    <property type="component" value="Unassembled WGS sequence"/>
</dbReference>
<dbReference type="PANTHER" id="PTHR10587">
    <property type="entry name" value="GLYCOSYL TRANSFERASE-RELATED"/>
    <property type="match status" value="1"/>
</dbReference>
<dbReference type="AlphaFoldDB" id="A0A927CL48"/>
<dbReference type="InterPro" id="IPR050248">
    <property type="entry name" value="Polysacc_deacetylase_ArnD"/>
</dbReference>
<evidence type="ECO:0000313" key="3">
    <source>
        <dbReference type="Proteomes" id="UP000632125"/>
    </source>
</evidence>
<evidence type="ECO:0000259" key="1">
    <source>
        <dbReference type="PROSITE" id="PS51677"/>
    </source>
</evidence>
<protein>
    <submittedName>
        <fullName evidence="2">Polysaccharide deacetylase family protein</fullName>
    </submittedName>
</protein>
<dbReference type="CDD" id="cd10917">
    <property type="entry name" value="CE4_NodB_like_6s_7s"/>
    <property type="match status" value="1"/>
</dbReference>
<dbReference type="EMBL" id="JACXIY010000010">
    <property type="protein sequence ID" value="MBD2868583.1"/>
    <property type="molecule type" value="Genomic_DNA"/>
</dbReference>
<comment type="caution">
    <text evidence="2">The sequence shown here is derived from an EMBL/GenBank/DDBJ whole genome shotgun (WGS) entry which is preliminary data.</text>
</comment>
<proteinExistence type="predicted"/>
<dbReference type="SUPFAM" id="SSF88713">
    <property type="entry name" value="Glycoside hydrolase/deacetylase"/>
    <property type="match status" value="1"/>
</dbReference>
<gene>
    <name evidence="2" type="ORF">IDH41_08335</name>
</gene>
<dbReference type="InterPro" id="IPR011330">
    <property type="entry name" value="Glyco_hydro/deAcase_b/a-brl"/>
</dbReference>
<feature type="domain" description="NodB homology" evidence="1">
    <location>
        <begin position="10"/>
        <end position="191"/>
    </location>
</feature>
<dbReference type="GO" id="GO:0005975">
    <property type="term" value="P:carbohydrate metabolic process"/>
    <property type="evidence" value="ECO:0007669"/>
    <property type="project" value="InterPro"/>
</dbReference>
<dbReference type="Gene3D" id="3.20.20.370">
    <property type="entry name" value="Glycoside hydrolase/deacetylase"/>
    <property type="match status" value="1"/>
</dbReference>
<dbReference type="Pfam" id="PF01522">
    <property type="entry name" value="Polysacc_deac_1"/>
    <property type="match status" value="1"/>
</dbReference>
<evidence type="ECO:0000313" key="2">
    <source>
        <dbReference type="EMBL" id="MBD2868583.1"/>
    </source>
</evidence>
<sequence>MFHEVPTSRKAIAMTFDDGPNPIYTPQVLDIFREVSGRATFYMIGEQMLKAPETVKAVAAEGHEIGNHTYSHPALTDLSPDDAWQELERTERLIETLTGRKPLTFRPPYLRHNEDTQTVVDRFGYSVAGALNGESKDWEMPGAEHIVDTSLRHARPGSVLLYHDGFGDRSQTIEAVRRLVRTLTDRGYLLVTVSELLELAER</sequence>
<keyword evidence="3" id="KW-1185">Reference proteome</keyword>
<dbReference type="InterPro" id="IPR002509">
    <property type="entry name" value="NODB_dom"/>
</dbReference>
<dbReference type="GO" id="GO:0016810">
    <property type="term" value="F:hydrolase activity, acting on carbon-nitrogen (but not peptide) bonds"/>
    <property type="evidence" value="ECO:0007669"/>
    <property type="project" value="InterPro"/>
</dbReference>